<feature type="compositionally biased region" description="Acidic residues" evidence="1">
    <location>
        <begin position="217"/>
        <end position="235"/>
    </location>
</feature>
<dbReference type="GO" id="GO:0006325">
    <property type="term" value="P:chromatin organization"/>
    <property type="evidence" value="ECO:0007669"/>
    <property type="project" value="InterPro"/>
</dbReference>
<evidence type="ECO:0008006" key="4">
    <source>
        <dbReference type="Google" id="ProtNLM"/>
    </source>
</evidence>
<feature type="compositionally biased region" description="Basic and acidic residues" evidence="1">
    <location>
        <begin position="242"/>
        <end position="264"/>
    </location>
</feature>
<reference evidence="2" key="5">
    <citation type="journal article" date="2021" name="G3 (Bethesda)">
        <title>Aegilops tauschii genome assembly Aet v5.0 features greater sequence contiguity and improved annotation.</title>
        <authorList>
            <person name="Wang L."/>
            <person name="Zhu T."/>
            <person name="Rodriguez J.C."/>
            <person name="Deal K.R."/>
            <person name="Dubcovsky J."/>
            <person name="McGuire P.E."/>
            <person name="Lux T."/>
            <person name="Spannagl M."/>
            <person name="Mayer K.F.X."/>
            <person name="Baldrich P."/>
            <person name="Meyers B.C."/>
            <person name="Huo N."/>
            <person name="Gu Y.Q."/>
            <person name="Zhou H."/>
            <person name="Devos K.M."/>
            <person name="Bennetzen J.L."/>
            <person name="Unver T."/>
            <person name="Budak H."/>
            <person name="Gulick P.J."/>
            <person name="Galiba G."/>
            <person name="Kalapos B."/>
            <person name="Nelson D.R."/>
            <person name="Li P."/>
            <person name="You F.M."/>
            <person name="Luo M.C."/>
            <person name="Dvorak J."/>
        </authorList>
    </citation>
    <scope>NUCLEOTIDE SEQUENCE [LARGE SCALE GENOMIC DNA]</scope>
    <source>
        <strain evidence="2">cv. AL8/78</strain>
    </source>
</reference>
<reference evidence="3" key="2">
    <citation type="journal article" date="2017" name="Nat. Plants">
        <title>The Aegilops tauschii genome reveals multiple impacts of transposons.</title>
        <authorList>
            <person name="Zhao G."/>
            <person name="Zou C."/>
            <person name="Li K."/>
            <person name="Wang K."/>
            <person name="Li T."/>
            <person name="Gao L."/>
            <person name="Zhang X."/>
            <person name="Wang H."/>
            <person name="Yang Z."/>
            <person name="Liu X."/>
            <person name="Jiang W."/>
            <person name="Mao L."/>
            <person name="Kong X."/>
            <person name="Jiao Y."/>
            <person name="Jia J."/>
        </authorList>
    </citation>
    <scope>NUCLEOTIDE SEQUENCE [LARGE SCALE GENOMIC DNA]</scope>
    <source>
        <strain evidence="3">cv. AL8/78</strain>
    </source>
</reference>
<feature type="compositionally biased region" description="Basic and acidic residues" evidence="1">
    <location>
        <begin position="11"/>
        <end position="20"/>
    </location>
</feature>
<dbReference type="GO" id="GO:2000779">
    <property type="term" value="P:regulation of double-strand break repair"/>
    <property type="evidence" value="ECO:0007669"/>
    <property type="project" value="TreeGrafter"/>
</dbReference>
<dbReference type="GO" id="GO:0003677">
    <property type="term" value="F:DNA binding"/>
    <property type="evidence" value="ECO:0007669"/>
    <property type="project" value="InterPro"/>
</dbReference>
<feature type="compositionally biased region" description="Basic residues" evidence="1">
    <location>
        <begin position="160"/>
        <end position="169"/>
    </location>
</feature>
<dbReference type="PANTHER" id="PTHR13468:SF1">
    <property type="entry name" value="PROTEIN DEK"/>
    <property type="match status" value="1"/>
</dbReference>
<dbReference type="GO" id="GO:0042393">
    <property type="term" value="F:histone binding"/>
    <property type="evidence" value="ECO:0007669"/>
    <property type="project" value="TreeGrafter"/>
</dbReference>
<reference evidence="3" key="1">
    <citation type="journal article" date="2014" name="Science">
        <title>Ancient hybridizations among the ancestral genomes of bread wheat.</title>
        <authorList>
            <consortium name="International Wheat Genome Sequencing Consortium,"/>
            <person name="Marcussen T."/>
            <person name="Sandve S.R."/>
            <person name="Heier L."/>
            <person name="Spannagl M."/>
            <person name="Pfeifer M."/>
            <person name="Jakobsen K.S."/>
            <person name="Wulff B.B."/>
            <person name="Steuernagel B."/>
            <person name="Mayer K.F."/>
            <person name="Olsen O.A."/>
        </authorList>
    </citation>
    <scope>NUCLEOTIDE SEQUENCE [LARGE SCALE GENOMIC DNA]</scope>
    <source>
        <strain evidence="3">cv. AL8/78</strain>
    </source>
</reference>
<keyword evidence="3" id="KW-1185">Reference proteome</keyword>
<proteinExistence type="predicted"/>
<protein>
    <recommendedName>
        <fullName evidence="4">DEK C-terminal domain-containing protein</fullName>
    </recommendedName>
</protein>
<dbReference type="Gramene" id="AET3Gv20970900.4">
    <property type="protein sequence ID" value="AET3Gv20970900.4"/>
    <property type="gene ID" value="AET3Gv20970900"/>
</dbReference>
<evidence type="ECO:0000313" key="3">
    <source>
        <dbReference type="Proteomes" id="UP000015105"/>
    </source>
</evidence>
<feature type="compositionally biased region" description="Acidic residues" evidence="1">
    <location>
        <begin position="196"/>
        <end position="205"/>
    </location>
</feature>
<organism evidence="2 3">
    <name type="scientific">Aegilops tauschii subsp. strangulata</name>
    <name type="common">Goatgrass</name>
    <dbReference type="NCBI Taxonomy" id="200361"/>
    <lineage>
        <taxon>Eukaryota</taxon>
        <taxon>Viridiplantae</taxon>
        <taxon>Streptophyta</taxon>
        <taxon>Embryophyta</taxon>
        <taxon>Tracheophyta</taxon>
        <taxon>Spermatophyta</taxon>
        <taxon>Magnoliopsida</taxon>
        <taxon>Liliopsida</taxon>
        <taxon>Poales</taxon>
        <taxon>Poaceae</taxon>
        <taxon>BOP clade</taxon>
        <taxon>Pooideae</taxon>
        <taxon>Triticodae</taxon>
        <taxon>Triticeae</taxon>
        <taxon>Triticinae</taxon>
        <taxon>Aegilops</taxon>
    </lineage>
</organism>
<dbReference type="Proteomes" id="UP000015105">
    <property type="component" value="Chromosome 3D"/>
</dbReference>
<dbReference type="EnsemblPlants" id="AET3Gv20970900.4">
    <property type="protein sequence ID" value="AET3Gv20970900.4"/>
    <property type="gene ID" value="AET3Gv20970900"/>
</dbReference>
<dbReference type="GO" id="GO:0005634">
    <property type="term" value="C:nucleus"/>
    <property type="evidence" value="ECO:0007669"/>
    <property type="project" value="TreeGrafter"/>
</dbReference>
<dbReference type="InterPro" id="IPR044198">
    <property type="entry name" value="DEK"/>
</dbReference>
<feature type="compositionally biased region" description="Low complexity" evidence="1">
    <location>
        <begin position="265"/>
        <end position="279"/>
    </location>
</feature>
<evidence type="ECO:0000313" key="2">
    <source>
        <dbReference type="EnsemblPlants" id="AET3Gv20970900.4"/>
    </source>
</evidence>
<sequence>REPATPATGRPSRERKTVERYAELTPRSTPAKKSAAILQGSGTKLKEIPNVFFKLSKRKADDNLQSLHTLLFGRKSNVHFLKRNLAQFSGFVWTDNPEKQRNRIKERLDKMNKEKLLDFCDILDVQAKHTLKKEEVSAKLLEFLESPCITRDVVISDVKKGKKRRRRSKGTSQATAEGASGEKKKRKSRKQKVEAENENDDEDDAGPAGSEDSSMGESDEDSEVKEETKSDEEPEATPVKKKSTDGKQGKKEAGSKAKEKDASVKKTPTKSVKSVSKPNVKLESKKAAKKTPKNSTKESSTPVEKAKKKVAKPKKDDGKESQNNSKARKKQGAKASGENKGKGKVAPTTKQLHGVVSNILKEVDFNTVCRCKLLCCVHVACISGVLSC</sequence>
<name>A0A453GDF0_AEGTS</name>
<evidence type="ECO:0000256" key="1">
    <source>
        <dbReference type="SAM" id="MobiDB-lite"/>
    </source>
</evidence>
<dbReference type="PANTHER" id="PTHR13468">
    <property type="entry name" value="DEK PROTEIN"/>
    <property type="match status" value="1"/>
</dbReference>
<feature type="region of interest" description="Disordered" evidence="1">
    <location>
        <begin position="159"/>
        <end position="346"/>
    </location>
</feature>
<feature type="region of interest" description="Disordered" evidence="1">
    <location>
        <begin position="1"/>
        <end position="20"/>
    </location>
</feature>
<reference evidence="2" key="4">
    <citation type="submission" date="2019-03" db="UniProtKB">
        <authorList>
            <consortium name="EnsemblPlants"/>
        </authorList>
    </citation>
    <scope>IDENTIFICATION</scope>
</reference>
<dbReference type="AlphaFoldDB" id="A0A453GDF0"/>
<accession>A0A453GDF0</accession>
<reference evidence="2" key="3">
    <citation type="journal article" date="2017" name="Nature">
        <title>Genome sequence of the progenitor of the wheat D genome Aegilops tauschii.</title>
        <authorList>
            <person name="Luo M.C."/>
            <person name="Gu Y.Q."/>
            <person name="Puiu D."/>
            <person name="Wang H."/>
            <person name="Twardziok S.O."/>
            <person name="Deal K.R."/>
            <person name="Huo N."/>
            <person name="Zhu T."/>
            <person name="Wang L."/>
            <person name="Wang Y."/>
            <person name="McGuire P.E."/>
            <person name="Liu S."/>
            <person name="Long H."/>
            <person name="Ramasamy R.K."/>
            <person name="Rodriguez J.C."/>
            <person name="Van S.L."/>
            <person name="Yuan L."/>
            <person name="Wang Z."/>
            <person name="Xia Z."/>
            <person name="Xiao L."/>
            <person name="Anderson O.D."/>
            <person name="Ouyang S."/>
            <person name="Liang Y."/>
            <person name="Zimin A.V."/>
            <person name="Pertea G."/>
            <person name="Qi P."/>
            <person name="Bennetzen J.L."/>
            <person name="Dai X."/>
            <person name="Dawson M.W."/>
            <person name="Muller H.G."/>
            <person name="Kugler K."/>
            <person name="Rivarola-Duarte L."/>
            <person name="Spannagl M."/>
            <person name="Mayer K.F.X."/>
            <person name="Lu F.H."/>
            <person name="Bevan M.W."/>
            <person name="Leroy P."/>
            <person name="Li P."/>
            <person name="You F.M."/>
            <person name="Sun Q."/>
            <person name="Liu Z."/>
            <person name="Lyons E."/>
            <person name="Wicker T."/>
            <person name="Salzberg S.L."/>
            <person name="Devos K.M."/>
            <person name="Dvorak J."/>
        </authorList>
    </citation>
    <scope>NUCLEOTIDE SEQUENCE [LARGE SCALE GENOMIC DNA]</scope>
    <source>
        <strain evidence="2">cv. AL8/78</strain>
    </source>
</reference>